<evidence type="ECO:0000256" key="1">
    <source>
        <dbReference type="SAM" id="Coils"/>
    </source>
</evidence>
<accession>A0A7G2HKM9</accession>
<dbReference type="VEuPathDB" id="CryptoDB:CPATCC_0012590"/>
<dbReference type="Proteomes" id="UP000593906">
    <property type="component" value="Chromosome 6"/>
</dbReference>
<reference evidence="3 5" key="1">
    <citation type="journal article" date="2003" name="Genome Res.">
        <title>Integrated mapping, chromosomal sequencing and sequence analysis of Cryptosporidium parvum.</title>
        <authorList>
            <person name="Bankier A.T."/>
            <person name="Spriggs H.F."/>
            <person name="Fartmann B."/>
            <person name="Konfortov B.A."/>
            <person name="Madera M."/>
            <person name="Vogel C."/>
            <person name="Teichmann S.A."/>
            <person name="Ivens A."/>
            <person name="Dear P.H."/>
        </authorList>
    </citation>
    <scope>NUCLEOTIDE SEQUENCE [LARGE SCALE GENOMIC DNA]</scope>
    <source>
        <strain evidence="3">Iowa</strain>
    </source>
</reference>
<keyword evidence="1" id="KW-0175">Coiled coil</keyword>
<keyword evidence="2" id="KW-0732">Signal</keyword>
<dbReference type="AlphaFoldDB" id="A0A7G2HKM9"/>
<organism evidence="3 5">
    <name type="scientific">Cryptosporidium parvum</name>
    <dbReference type="NCBI Taxonomy" id="5807"/>
    <lineage>
        <taxon>Eukaryota</taxon>
        <taxon>Sar</taxon>
        <taxon>Alveolata</taxon>
        <taxon>Apicomplexa</taxon>
        <taxon>Conoidasida</taxon>
        <taxon>Coccidia</taxon>
        <taxon>Eucoccidiorida</taxon>
        <taxon>Eimeriorina</taxon>
        <taxon>Cryptosporidiidae</taxon>
        <taxon>Cryptosporidium</taxon>
    </lineage>
</organism>
<feature type="chain" id="PRO_5036399356" evidence="2">
    <location>
        <begin position="22"/>
        <end position="817"/>
    </location>
</feature>
<dbReference type="Proteomes" id="UP000242991">
    <property type="component" value="Chromosome 6"/>
</dbReference>
<feature type="signal peptide" evidence="2">
    <location>
        <begin position="1"/>
        <end position="21"/>
    </location>
</feature>
<name>A0A7G2HKM9_CRYPV</name>
<evidence type="ECO:0000313" key="3">
    <source>
        <dbReference type="EMBL" id="CAD98660.1"/>
    </source>
</evidence>
<dbReference type="EMBL" id="CP044417">
    <property type="protein sequence ID" value="QOY40990.1"/>
    <property type="molecule type" value="Genomic_DNA"/>
</dbReference>
<feature type="coiled-coil region" evidence="1">
    <location>
        <begin position="73"/>
        <end position="122"/>
    </location>
</feature>
<evidence type="ECO:0000256" key="2">
    <source>
        <dbReference type="SAM" id="SignalP"/>
    </source>
</evidence>
<reference evidence="4 6" key="2">
    <citation type="submission" date="2019-09" db="EMBL/GenBank/DDBJ databases">
        <title>Consistent, comparative and evidence-based genome assembly and annotation for Cryptosporidium parvum, C. hominis and C. tyzzeri.</title>
        <authorList>
            <person name="Baptista R.P."/>
            <person name="Li Y."/>
            <person name="Sateriale A."/>
            <person name="Ansell B."/>
            <person name="Jex A."/>
            <person name="Sanders M."/>
            <person name="Brooks K."/>
            <person name="Tracey A."/>
            <person name="Berriman M."/>
            <person name="Striepen B."/>
            <person name="Cotton J.A."/>
            <person name="Kissinger J.C."/>
        </authorList>
    </citation>
    <scope>NUCLEOTIDE SEQUENCE [LARGE SCALE GENOMIC DNA]</scope>
    <source>
        <strain evidence="4 6">IOWA-ATCC</strain>
    </source>
</reference>
<evidence type="ECO:0000313" key="5">
    <source>
        <dbReference type="Proteomes" id="UP000242991"/>
    </source>
</evidence>
<gene>
    <name evidence="3" type="ORF">1MB.70</name>
    <name evidence="4" type="ORF">CPATCC_002625</name>
</gene>
<dbReference type="EMBL" id="BX538350">
    <property type="protein sequence ID" value="CAD98660.1"/>
    <property type="molecule type" value="Genomic_DNA"/>
</dbReference>
<protein>
    <submittedName>
        <fullName evidence="3">Uncharacterized protein</fullName>
    </submittedName>
</protein>
<evidence type="ECO:0000313" key="4">
    <source>
        <dbReference type="EMBL" id="QOY40990.1"/>
    </source>
</evidence>
<proteinExistence type="predicted"/>
<sequence>MRFIPFSIIWLFYLFFGPCLGLRANTTHKLAIDQFLGDLSSENLQILEYDFIFSKLKDINGDVNDLLKSMSQKENLKYTLQKYKTKIKNIAEALSIEIKDSLDSHLNLLDNLNNKFQEINIEIVKKDFISKQDNIYQQNLLNYLNKQSFNKSIQFLEKSDIDNKEELINQLKNLLYSRHESQNGILDKIIILHKLAIEIELTKIVYLYSKNQTESREFESKLQKFVKMLHLLANFELFLNGCFNSPYEISITKIINLSQNYETTSSTDTRFVIYPNLLFEQEICDLSIINQNEKDILSKSEKTITPVTNQQEFCTNSYESNENISFNQSEVLNQVKVSNESSLLLNDKNDSLFDFNSLKSVKQNEVFNQIYNDNQFKVEIDIISPILSVESNKSPRIGDYIINNDFNQYSANKSHDSIRNTRETFKINDEEVKSHMNNIRIKQMHKNTIIDKRKNYKDSKLDLASLRKCFEYQYVCLLARHLEDDEILELDSYLFSYGVKLPLEKDSNLIWSISESLVDNFGARKRLIEHVSQKIIDFTLSIGRLNTDPLMNTGNQRNDQIGFYREKHIDILSILIALREFLNSKNSEEISTARINFIDKFVPLIKRHSNKKIKFSKNSETNKKKSQFDLSSYHASSRFIKLRDSFDNDGESKYNSENGLLPTNISETISEPSLYELCTRFITTLSITKSVKSFNDNSYKFAQKVCSMIFEQPIHNILSSQDYAWLTGFTLVRTVNYLIKKQNLPEEIFIDHENALRALNYSFSQKVYNFHQACTQSLISQKSTAIYRNNISLHLIKPLMKISCAEYFGISVFLYEN</sequence>
<evidence type="ECO:0000313" key="6">
    <source>
        <dbReference type="Proteomes" id="UP000593906"/>
    </source>
</evidence>